<dbReference type="GeneID" id="85450039"/>
<feature type="compositionally biased region" description="Basic and acidic residues" evidence="1">
    <location>
        <begin position="31"/>
        <end position="41"/>
    </location>
</feature>
<organism evidence="3 4">
    <name type="scientific">Colletotrichum godetiae</name>
    <dbReference type="NCBI Taxonomy" id="1209918"/>
    <lineage>
        <taxon>Eukaryota</taxon>
        <taxon>Fungi</taxon>
        <taxon>Dikarya</taxon>
        <taxon>Ascomycota</taxon>
        <taxon>Pezizomycotina</taxon>
        <taxon>Sordariomycetes</taxon>
        <taxon>Hypocreomycetidae</taxon>
        <taxon>Glomerellales</taxon>
        <taxon>Glomerellaceae</taxon>
        <taxon>Colletotrichum</taxon>
        <taxon>Colletotrichum acutatum species complex</taxon>
    </lineage>
</organism>
<name>A0AAJ0AY32_9PEZI</name>
<dbReference type="EMBL" id="JAHMHR010000002">
    <property type="protein sequence ID" value="KAK1700435.1"/>
    <property type="molecule type" value="Genomic_DNA"/>
</dbReference>
<feature type="chain" id="PRO_5042495879" description="Secreted protein" evidence="2">
    <location>
        <begin position="18"/>
        <end position="100"/>
    </location>
</feature>
<dbReference type="Proteomes" id="UP001224890">
    <property type="component" value="Unassembled WGS sequence"/>
</dbReference>
<feature type="signal peptide" evidence="2">
    <location>
        <begin position="1"/>
        <end position="17"/>
    </location>
</feature>
<evidence type="ECO:0000256" key="2">
    <source>
        <dbReference type="SAM" id="SignalP"/>
    </source>
</evidence>
<proteinExistence type="predicted"/>
<sequence>MFSCSSSIAILLLSCQSSLFSRSGVAGRCSPSKDGKGREWEGNGQAWSEPRRERGAGPASSLPLTPKARRTAVGRCRVEHLKSDQCVRCRVCVCVCVTAQ</sequence>
<evidence type="ECO:0008006" key="5">
    <source>
        <dbReference type="Google" id="ProtNLM"/>
    </source>
</evidence>
<evidence type="ECO:0000313" key="3">
    <source>
        <dbReference type="EMBL" id="KAK1700435.1"/>
    </source>
</evidence>
<evidence type="ECO:0000313" key="4">
    <source>
        <dbReference type="Proteomes" id="UP001224890"/>
    </source>
</evidence>
<gene>
    <name evidence="3" type="ORF">BDP55DRAFT_131985</name>
</gene>
<keyword evidence="2" id="KW-0732">Signal</keyword>
<reference evidence="3" key="1">
    <citation type="submission" date="2021-06" db="EMBL/GenBank/DDBJ databases">
        <title>Comparative genomics, transcriptomics and evolutionary studies reveal genomic signatures of adaptation to plant cell wall in hemibiotrophic fungi.</title>
        <authorList>
            <consortium name="DOE Joint Genome Institute"/>
            <person name="Baroncelli R."/>
            <person name="Diaz J.F."/>
            <person name="Benocci T."/>
            <person name="Peng M."/>
            <person name="Battaglia E."/>
            <person name="Haridas S."/>
            <person name="Andreopoulos W."/>
            <person name="Labutti K."/>
            <person name="Pangilinan J."/>
            <person name="Floch G.L."/>
            <person name="Makela M.R."/>
            <person name="Henrissat B."/>
            <person name="Grigoriev I.V."/>
            <person name="Crouch J.A."/>
            <person name="De Vries R.P."/>
            <person name="Sukno S.A."/>
            <person name="Thon M.R."/>
        </authorList>
    </citation>
    <scope>NUCLEOTIDE SEQUENCE</scope>
    <source>
        <strain evidence="3">CBS 193.32</strain>
    </source>
</reference>
<keyword evidence="4" id="KW-1185">Reference proteome</keyword>
<feature type="region of interest" description="Disordered" evidence="1">
    <location>
        <begin position="27"/>
        <end position="65"/>
    </location>
</feature>
<dbReference type="AlphaFoldDB" id="A0AAJ0AY32"/>
<protein>
    <recommendedName>
        <fullName evidence="5">Secreted protein</fullName>
    </recommendedName>
</protein>
<evidence type="ECO:0000256" key="1">
    <source>
        <dbReference type="SAM" id="MobiDB-lite"/>
    </source>
</evidence>
<comment type="caution">
    <text evidence="3">The sequence shown here is derived from an EMBL/GenBank/DDBJ whole genome shotgun (WGS) entry which is preliminary data.</text>
</comment>
<accession>A0AAJ0AY32</accession>
<dbReference type="RefSeq" id="XP_060436192.1">
    <property type="nucleotide sequence ID" value="XM_060565513.1"/>
</dbReference>